<dbReference type="OrthoDB" id="5547497at2759"/>
<keyword evidence="1" id="KW-0812">Transmembrane</keyword>
<proteinExistence type="predicted"/>
<feature type="transmembrane region" description="Helical" evidence="1">
    <location>
        <begin position="29"/>
        <end position="48"/>
    </location>
</feature>
<evidence type="ECO:0000313" key="3">
    <source>
        <dbReference type="Proteomes" id="UP000005446"/>
    </source>
</evidence>
<evidence type="ECO:0000313" key="2">
    <source>
        <dbReference type="EMBL" id="EHK98150.1"/>
    </source>
</evidence>
<dbReference type="HOGENOM" id="CLU_3014334_0_0_1"/>
<comment type="caution">
    <text evidence="2">The sequence shown here is derived from an EMBL/GenBank/DDBJ whole genome shotgun (WGS) entry which is preliminary data.</text>
</comment>
<reference evidence="2 3" key="1">
    <citation type="journal article" date="2012" name="Eukaryot. Cell">
        <title>Genome sequence of the fungus Glarea lozoyensis: the first genome sequence of a species from the Helotiaceae family.</title>
        <authorList>
            <person name="Youssar L."/>
            <person name="Gruening B.A."/>
            <person name="Erxleben A."/>
            <person name="Guenther S."/>
            <person name="Huettel W."/>
        </authorList>
    </citation>
    <scope>NUCLEOTIDE SEQUENCE [LARGE SCALE GENOMIC DNA]</scope>
    <source>
        <strain evidence="3">ATCC 74030 / MF5533</strain>
    </source>
</reference>
<name>H0ETJ4_GLAL7</name>
<dbReference type="EMBL" id="AGUE01000164">
    <property type="protein sequence ID" value="EHK98150.1"/>
    <property type="molecule type" value="Genomic_DNA"/>
</dbReference>
<organism evidence="2 3">
    <name type="scientific">Glarea lozoyensis (strain ATCC 74030 / MF5533)</name>
    <dbReference type="NCBI Taxonomy" id="1104152"/>
    <lineage>
        <taxon>Eukaryota</taxon>
        <taxon>Fungi</taxon>
        <taxon>Dikarya</taxon>
        <taxon>Ascomycota</taxon>
        <taxon>Pezizomycotina</taxon>
        <taxon>Leotiomycetes</taxon>
        <taxon>Helotiales</taxon>
        <taxon>Helotiaceae</taxon>
        <taxon>Glarea</taxon>
    </lineage>
</organism>
<gene>
    <name evidence="2" type="ORF">M7I_6058</name>
</gene>
<keyword evidence="1" id="KW-0472">Membrane</keyword>
<evidence type="ECO:0000256" key="1">
    <source>
        <dbReference type="SAM" id="Phobius"/>
    </source>
</evidence>
<keyword evidence="1" id="KW-1133">Transmembrane helix</keyword>
<protein>
    <submittedName>
        <fullName evidence="2">Uncharacterized protein</fullName>
    </submittedName>
</protein>
<keyword evidence="3" id="KW-1185">Reference proteome</keyword>
<accession>H0ETJ4</accession>
<dbReference type="AlphaFoldDB" id="H0ETJ4"/>
<dbReference type="InParanoid" id="H0ETJ4"/>
<dbReference type="Proteomes" id="UP000005446">
    <property type="component" value="Unassembled WGS sequence"/>
</dbReference>
<sequence>MDGGSDKQMGYDYDALGWMMSGRAVGDKSVLGVFVAVGGIITYSVVMLKHKAQGGK</sequence>